<evidence type="ECO:0000256" key="4">
    <source>
        <dbReference type="ARBA" id="ARBA00022968"/>
    </source>
</evidence>
<feature type="region of interest" description="Disordered" evidence="7">
    <location>
        <begin position="1"/>
        <end position="20"/>
    </location>
</feature>
<dbReference type="PANTHER" id="PTHR11523:SF28">
    <property type="entry name" value="NA_K-ATPASE BETA SUBUNIT ISOFORM 4-RELATED"/>
    <property type="match status" value="1"/>
</dbReference>
<evidence type="ECO:0000256" key="6">
    <source>
        <dbReference type="ARBA" id="ARBA00023136"/>
    </source>
</evidence>
<dbReference type="Pfam" id="PF00287">
    <property type="entry name" value="Na_K-ATPase"/>
    <property type="match status" value="1"/>
</dbReference>
<comment type="similarity">
    <text evidence="2">Belongs to the X(+)/potassium ATPases subunit beta family.</text>
</comment>
<feature type="non-terminal residue" evidence="9">
    <location>
        <position position="431"/>
    </location>
</feature>
<dbReference type="InterPro" id="IPR000402">
    <property type="entry name" value="Na/K_ATPase_sub_beta"/>
</dbReference>
<dbReference type="GO" id="GO:0006883">
    <property type="term" value="P:intracellular sodium ion homeostasis"/>
    <property type="evidence" value="ECO:0007669"/>
    <property type="project" value="TreeGrafter"/>
</dbReference>
<evidence type="ECO:0000313" key="9">
    <source>
        <dbReference type="EMBL" id="GMR48384.1"/>
    </source>
</evidence>
<feature type="compositionally biased region" description="Basic and acidic residues" evidence="7">
    <location>
        <begin position="55"/>
        <end position="97"/>
    </location>
</feature>
<comment type="subcellular location">
    <subcellularLocation>
        <location evidence="1">Membrane</location>
        <topology evidence="1">Single-pass type II membrane protein</topology>
    </subcellularLocation>
</comment>
<evidence type="ECO:0000256" key="8">
    <source>
        <dbReference type="SAM" id="Phobius"/>
    </source>
</evidence>
<keyword evidence="6 8" id="KW-0472">Membrane</keyword>
<dbReference type="PANTHER" id="PTHR11523">
    <property type="entry name" value="SODIUM/POTASSIUM-DEPENDENT ATPASE BETA SUBUNIT"/>
    <property type="match status" value="1"/>
</dbReference>
<dbReference type="EMBL" id="BTRK01000004">
    <property type="protein sequence ID" value="GMR48384.1"/>
    <property type="molecule type" value="Genomic_DNA"/>
</dbReference>
<evidence type="ECO:0000256" key="7">
    <source>
        <dbReference type="SAM" id="MobiDB-lite"/>
    </source>
</evidence>
<accession>A0AAN5CQ57</accession>
<evidence type="ECO:0000313" key="10">
    <source>
        <dbReference type="Proteomes" id="UP001328107"/>
    </source>
</evidence>
<dbReference type="Proteomes" id="UP001328107">
    <property type="component" value="Unassembled WGS sequence"/>
</dbReference>
<dbReference type="InterPro" id="IPR038702">
    <property type="entry name" value="Na/K_ATPase_sub_beta_sf"/>
</dbReference>
<keyword evidence="4" id="KW-0735">Signal-anchor</keyword>
<feature type="region of interest" description="Disordered" evidence="7">
    <location>
        <begin position="46"/>
        <end position="113"/>
    </location>
</feature>
<dbReference type="AlphaFoldDB" id="A0AAN5CQ57"/>
<evidence type="ECO:0000256" key="2">
    <source>
        <dbReference type="ARBA" id="ARBA00005876"/>
    </source>
</evidence>
<proteinExistence type="inferred from homology"/>
<dbReference type="GO" id="GO:0001671">
    <property type="term" value="F:ATPase activator activity"/>
    <property type="evidence" value="ECO:0007669"/>
    <property type="project" value="TreeGrafter"/>
</dbReference>
<dbReference type="GO" id="GO:1990573">
    <property type="term" value="P:potassium ion import across plasma membrane"/>
    <property type="evidence" value="ECO:0007669"/>
    <property type="project" value="TreeGrafter"/>
</dbReference>
<name>A0AAN5CQ57_9BILA</name>
<dbReference type="GO" id="GO:0030007">
    <property type="term" value="P:intracellular potassium ion homeostasis"/>
    <property type="evidence" value="ECO:0007669"/>
    <property type="project" value="TreeGrafter"/>
</dbReference>
<organism evidence="9 10">
    <name type="scientific">Pristionchus mayeri</name>
    <dbReference type="NCBI Taxonomy" id="1317129"/>
    <lineage>
        <taxon>Eukaryota</taxon>
        <taxon>Metazoa</taxon>
        <taxon>Ecdysozoa</taxon>
        <taxon>Nematoda</taxon>
        <taxon>Chromadorea</taxon>
        <taxon>Rhabditida</taxon>
        <taxon>Rhabditina</taxon>
        <taxon>Diplogasteromorpha</taxon>
        <taxon>Diplogasteroidea</taxon>
        <taxon>Neodiplogasteridae</taxon>
        <taxon>Pristionchus</taxon>
    </lineage>
</organism>
<dbReference type="GO" id="GO:0036376">
    <property type="term" value="P:sodium ion export across plasma membrane"/>
    <property type="evidence" value="ECO:0007669"/>
    <property type="project" value="TreeGrafter"/>
</dbReference>
<keyword evidence="5 8" id="KW-1133">Transmembrane helix</keyword>
<sequence>MDNASVKKPLLSSNSSRGIHSIPLQSSFQSFFSSLNCGSEMSVVDGSISASGEGSSKESKKDSKKDTKTESNEEIKKDSKKESKESTKDSQKSKKENAPVSGGGKGAPSRIVRPTVQARPFSTKTKGVYWIFTVLHLIALLSLLFAISYSLLLFVFAQTSDGPLYWGLGSFIGGVPAVMHEPVVVTKENPKAEIKFNPNDYDSYKNYVGRLRTVTKRNNEKEITIDKCSAHKEFLSEKANDNGRYTGIKTDTHCIQTFLNKDPSCDPHEVNNDDMGYRNGAPCLLIRLTKLRGFFPSSGDKNTDKENTERNRTTCGGMLTFECTAKHGDNSILMSNLDGISYCHFPFWNQEGYEAPYVMIRPIEPLPVGKTVINCVPNLKTLDKLSSGLKNEVKFTVEILEKKLGNGTTTTPTETTNKVASVEVTTTSTVK</sequence>
<keyword evidence="10" id="KW-1185">Reference proteome</keyword>
<evidence type="ECO:0000256" key="1">
    <source>
        <dbReference type="ARBA" id="ARBA00004606"/>
    </source>
</evidence>
<reference evidence="10" key="1">
    <citation type="submission" date="2022-10" db="EMBL/GenBank/DDBJ databases">
        <title>Genome assembly of Pristionchus species.</title>
        <authorList>
            <person name="Yoshida K."/>
            <person name="Sommer R.J."/>
        </authorList>
    </citation>
    <scope>NUCLEOTIDE SEQUENCE [LARGE SCALE GENOMIC DNA]</scope>
    <source>
        <strain evidence="10">RS5460</strain>
    </source>
</reference>
<evidence type="ECO:0000256" key="3">
    <source>
        <dbReference type="ARBA" id="ARBA00022692"/>
    </source>
</evidence>
<evidence type="ECO:0000256" key="5">
    <source>
        <dbReference type="ARBA" id="ARBA00022989"/>
    </source>
</evidence>
<gene>
    <name evidence="9" type="ORF">PMAYCL1PPCAC_18579</name>
</gene>
<dbReference type="Gene3D" id="2.60.40.1660">
    <property type="entry name" value="Na, k-atpase alpha subunit"/>
    <property type="match status" value="1"/>
</dbReference>
<dbReference type="GO" id="GO:0005890">
    <property type="term" value="C:sodium:potassium-exchanging ATPase complex"/>
    <property type="evidence" value="ECO:0007669"/>
    <property type="project" value="InterPro"/>
</dbReference>
<keyword evidence="3 8" id="KW-0812">Transmembrane</keyword>
<comment type="caution">
    <text evidence="9">The sequence shown here is derived from an EMBL/GenBank/DDBJ whole genome shotgun (WGS) entry which is preliminary data.</text>
</comment>
<feature type="transmembrane region" description="Helical" evidence="8">
    <location>
        <begin position="128"/>
        <end position="152"/>
    </location>
</feature>
<protein>
    <submittedName>
        <fullName evidence="9">Uncharacterized protein</fullName>
    </submittedName>
</protein>